<dbReference type="RefSeq" id="WP_005199742.1">
    <property type="nucleotide sequence ID" value="NZ_CP178557.1"/>
</dbReference>
<organism evidence="3">
    <name type="scientific">Gordonia rubripertincta</name>
    <name type="common">Rhodococcus corallinus</name>
    <dbReference type="NCBI Taxonomy" id="36822"/>
    <lineage>
        <taxon>Bacteria</taxon>
        <taxon>Bacillati</taxon>
        <taxon>Actinomycetota</taxon>
        <taxon>Actinomycetes</taxon>
        <taxon>Mycobacteriales</taxon>
        <taxon>Gordoniaceae</taxon>
        <taxon>Gordonia</taxon>
    </lineage>
</organism>
<evidence type="ECO:0000259" key="2">
    <source>
        <dbReference type="Pfam" id="PF26527"/>
    </source>
</evidence>
<keyword evidence="1" id="KW-1133">Transmembrane helix</keyword>
<keyword evidence="3" id="KW-0614">Plasmid</keyword>
<protein>
    <recommendedName>
        <fullName evidence="2">DUF8176 domain-containing protein</fullName>
    </recommendedName>
</protein>
<geneLocation type="plasmid" evidence="3">
    <name>p1517_part_2</name>
</geneLocation>
<dbReference type="AlphaFoldDB" id="A0AAW6RF89"/>
<sequence>MTTNNSDHTGTDWFDTVPAWASTGETPAQDMADELIAAGLVGPREGQPATARQSGDEWGWLGIPAAEPVPAPEAVEPSGEIYAEPELEGLAEPQASAEVFEAPVTAAPPRPRASRRVLIAAVVVVVVAVGAGMTFVSSVFDGATEGDAPRDPVAVLGGGVSSSAPPPVVDECPEKTDGPVTVGNDAGDQRSGPGVIKAFDYAYYVRRSGAQARAVATPNGVGTTQALQASIDALPTETRHCLRITDRGNGLFAVQLTQTPPDGGQPTVYPQLIQTVQAGGKTWIASIRKDTA</sequence>
<proteinExistence type="predicted"/>
<gene>
    <name evidence="3" type="ORF">QBL07_19970</name>
</gene>
<comment type="caution">
    <text evidence="3">The sequence shown here is derived from an EMBL/GenBank/DDBJ whole genome shotgun (WGS) entry which is preliminary data.</text>
</comment>
<evidence type="ECO:0000256" key="1">
    <source>
        <dbReference type="SAM" id="Phobius"/>
    </source>
</evidence>
<feature type="transmembrane region" description="Helical" evidence="1">
    <location>
        <begin position="117"/>
        <end position="140"/>
    </location>
</feature>
<reference evidence="3" key="1">
    <citation type="submission" date="2023-04" db="EMBL/GenBank/DDBJ databases">
        <title>Characterization and analysis of the complete genome of Gordonia rubripertincta 112, the degrader of aromatic and aliphatic compounds.</title>
        <authorList>
            <person name="Frantsuzova E."/>
            <person name="Bogun A."/>
            <person name="Delegan Y."/>
        </authorList>
    </citation>
    <scope>NUCLEOTIDE SEQUENCE</scope>
    <source>
        <strain evidence="3">112</strain>
        <plasmid evidence="3">p1517_part_2</plasmid>
    </source>
</reference>
<dbReference type="Pfam" id="PF26527">
    <property type="entry name" value="DUF8176"/>
    <property type="match status" value="1"/>
</dbReference>
<accession>A0AAW6RF89</accession>
<keyword evidence="1" id="KW-0812">Transmembrane</keyword>
<dbReference type="InterPro" id="IPR058489">
    <property type="entry name" value="DUF8176"/>
</dbReference>
<feature type="domain" description="DUF8176" evidence="2">
    <location>
        <begin position="170"/>
        <end position="287"/>
    </location>
</feature>
<dbReference type="EMBL" id="JARUXG010000017">
    <property type="protein sequence ID" value="MDG6783100.1"/>
    <property type="molecule type" value="Genomic_DNA"/>
</dbReference>
<evidence type="ECO:0000313" key="3">
    <source>
        <dbReference type="EMBL" id="MDG6783100.1"/>
    </source>
</evidence>
<keyword evidence="1" id="KW-0472">Membrane</keyword>
<name>A0AAW6RF89_GORRU</name>